<evidence type="ECO:0000313" key="2">
    <source>
        <dbReference type="Proteomes" id="UP001185028"/>
    </source>
</evidence>
<keyword evidence="2" id="KW-1185">Reference proteome</keyword>
<organism evidence="1 2">
    <name type="scientific">Paenibacillus hunanensis</name>
    <dbReference type="NCBI Taxonomy" id="539262"/>
    <lineage>
        <taxon>Bacteria</taxon>
        <taxon>Bacillati</taxon>
        <taxon>Bacillota</taxon>
        <taxon>Bacilli</taxon>
        <taxon>Bacillales</taxon>
        <taxon>Paenibacillaceae</taxon>
        <taxon>Paenibacillus</taxon>
    </lineage>
</organism>
<dbReference type="EMBL" id="JAVDQH010000001">
    <property type="protein sequence ID" value="MDR6242429.1"/>
    <property type="molecule type" value="Genomic_DNA"/>
</dbReference>
<name>A0ABU1IT50_9BACL</name>
<accession>A0ABU1IT50</accession>
<dbReference type="Proteomes" id="UP001185028">
    <property type="component" value="Unassembled WGS sequence"/>
</dbReference>
<sequence>MDSANNVQRNKIPFNDSLFEVDRQYVATLLKALHTEQEDAIAEQLVGADYALYLLLAVEAAQQRANSLVDIAACFLPPLHIDLALCSIDCKEKHFSDGTKLLVFWFYEASDPNNWMEGFGEQFFDFTVEIDLDQLSIYSVSGPSR</sequence>
<dbReference type="RefSeq" id="WP_188774887.1">
    <property type="nucleotide sequence ID" value="NZ_BMMB01000003.1"/>
</dbReference>
<reference evidence="1 2" key="1">
    <citation type="submission" date="2023-07" db="EMBL/GenBank/DDBJ databases">
        <title>Genomic Encyclopedia of Type Strains, Phase IV (KMG-IV): sequencing the most valuable type-strain genomes for metagenomic binning, comparative biology and taxonomic classification.</title>
        <authorList>
            <person name="Goeker M."/>
        </authorList>
    </citation>
    <scope>NUCLEOTIDE SEQUENCE [LARGE SCALE GENOMIC DNA]</scope>
    <source>
        <strain evidence="1 2">DSM 22170</strain>
    </source>
</reference>
<gene>
    <name evidence="1" type="ORF">JOC58_000313</name>
</gene>
<comment type="caution">
    <text evidence="1">The sequence shown here is derived from an EMBL/GenBank/DDBJ whole genome shotgun (WGS) entry which is preliminary data.</text>
</comment>
<proteinExistence type="predicted"/>
<evidence type="ECO:0000313" key="1">
    <source>
        <dbReference type="EMBL" id="MDR6242429.1"/>
    </source>
</evidence>
<protein>
    <submittedName>
        <fullName evidence="1">Uncharacterized protein</fullName>
    </submittedName>
</protein>